<dbReference type="Pfam" id="PF00664">
    <property type="entry name" value="ABC_membrane"/>
    <property type="match status" value="1"/>
</dbReference>
<dbReference type="InterPro" id="IPR011527">
    <property type="entry name" value="ABC1_TM_dom"/>
</dbReference>
<evidence type="ECO:0000256" key="3">
    <source>
        <dbReference type="ARBA" id="ARBA00022475"/>
    </source>
</evidence>
<dbReference type="PROSITE" id="PS50893">
    <property type="entry name" value="ABC_TRANSPORTER_2"/>
    <property type="match status" value="1"/>
</dbReference>
<evidence type="ECO:0000256" key="5">
    <source>
        <dbReference type="ARBA" id="ARBA00022741"/>
    </source>
</evidence>
<keyword evidence="2" id="KW-0813">Transport</keyword>
<dbReference type="InterPro" id="IPR005074">
    <property type="entry name" value="Peptidase_C39"/>
</dbReference>
<accession>A0A8J7QIY1</accession>
<dbReference type="Proteomes" id="UP000664417">
    <property type="component" value="Unassembled WGS sequence"/>
</dbReference>
<keyword evidence="5" id="KW-0547">Nucleotide-binding</keyword>
<keyword evidence="8 10" id="KW-1133">Transmembrane helix</keyword>
<feature type="transmembrane region" description="Helical" evidence="10">
    <location>
        <begin position="387"/>
        <end position="410"/>
    </location>
</feature>
<keyword evidence="7" id="KW-0067">ATP-binding</keyword>
<evidence type="ECO:0000313" key="15">
    <source>
        <dbReference type="Proteomes" id="UP000664417"/>
    </source>
</evidence>
<dbReference type="AlphaFoldDB" id="A0A8J7QIY1"/>
<dbReference type="PANTHER" id="PTHR43394">
    <property type="entry name" value="ATP-DEPENDENT PERMEASE MDL1, MITOCHONDRIAL"/>
    <property type="match status" value="1"/>
</dbReference>
<dbReference type="InterPro" id="IPR022514">
    <property type="entry name" value="NHPM_micro_ABC1"/>
</dbReference>
<protein>
    <submittedName>
        <fullName evidence="14">NHLP family bacteriocin export ABC transporter peptidase/permease/ATPase subunit</fullName>
    </submittedName>
</protein>
<feature type="transmembrane region" description="Helical" evidence="10">
    <location>
        <begin position="165"/>
        <end position="182"/>
    </location>
</feature>
<evidence type="ECO:0000256" key="10">
    <source>
        <dbReference type="SAM" id="Phobius"/>
    </source>
</evidence>
<dbReference type="RefSeq" id="WP_207863283.1">
    <property type="nucleotide sequence ID" value="NZ_JAFREP010000054.1"/>
</dbReference>
<dbReference type="FunFam" id="3.40.50.300:FF:000299">
    <property type="entry name" value="ABC transporter ATP-binding protein/permease"/>
    <property type="match status" value="1"/>
</dbReference>
<evidence type="ECO:0000313" key="14">
    <source>
        <dbReference type="EMBL" id="MBO1323235.1"/>
    </source>
</evidence>
<evidence type="ECO:0000256" key="6">
    <source>
        <dbReference type="ARBA" id="ARBA00022801"/>
    </source>
</evidence>
<evidence type="ECO:0000259" key="12">
    <source>
        <dbReference type="PROSITE" id="PS50929"/>
    </source>
</evidence>
<keyword evidence="3" id="KW-1003">Cell membrane</keyword>
<dbReference type="GO" id="GO:0005886">
    <property type="term" value="C:plasma membrane"/>
    <property type="evidence" value="ECO:0007669"/>
    <property type="project" value="UniProtKB-SubCell"/>
</dbReference>
<dbReference type="SMART" id="SM00382">
    <property type="entry name" value="AAA"/>
    <property type="match status" value="1"/>
</dbReference>
<dbReference type="InterPro" id="IPR003593">
    <property type="entry name" value="AAA+_ATPase"/>
</dbReference>
<dbReference type="PROSITE" id="PS50990">
    <property type="entry name" value="PEPTIDASE_C39"/>
    <property type="match status" value="1"/>
</dbReference>
<evidence type="ECO:0000256" key="2">
    <source>
        <dbReference type="ARBA" id="ARBA00022448"/>
    </source>
</evidence>
<dbReference type="GO" id="GO:0006508">
    <property type="term" value="P:proteolysis"/>
    <property type="evidence" value="ECO:0007669"/>
    <property type="project" value="InterPro"/>
</dbReference>
<dbReference type="Gene3D" id="3.40.50.300">
    <property type="entry name" value="P-loop containing nucleotide triphosphate hydrolases"/>
    <property type="match status" value="1"/>
</dbReference>
<feature type="domain" description="ABC transporter" evidence="11">
    <location>
        <begin position="484"/>
        <end position="717"/>
    </location>
</feature>
<dbReference type="GO" id="GO:0005524">
    <property type="term" value="F:ATP binding"/>
    <property type="evidence" value="ECO:0007669"/>
    <property type="project" value="UniProtKB-KW"/>
</dbReference>
<dbReference type="SUPFAM" id="SSF90123">
    <property type="entry name" value="ABC transporter transmembrane region"/>
    <property type="match status" value="1"/>
</dbReference>
<dbReference type="Gene3D" id="1.20.1560.10">
    <property type="entry name" value="ABC transporter type 1, transmembrane domain"/>
    <property type="match status" value="1"/>
</dbReference>
<dbReference type="PROSITE" id="PS00211">
    <property type="entry name" value="ABC_TRANSPORTER_1"/>
    <property type="match status" value="1"/>
</dbReference>
<dbReference type="PROSITE" id="PS50929">
    <property type="entry name" value="ABC_TM1F"/>
    <property type="match status" value="1"/>
</dbReference>
<feature type="domain" description="ABC transmembrane type-1" evidence="12">
    <location>
        <begin position="167"/>
        <end position="448"/>
    </location>
</feature>
<dbReference type="CDD" id="cd18569">
    <property type="entry name" value="ABC_6TM_NHLM_bacteriocin"/>
    <property type="match status" value="1"/>
</dbReference>
<keyword evidence="15" id="KW-1185">Reference proteome</keyword>
<dbReference type="NCBIfam" id="TIGR03796">
    <property type="entry name" value="NHLM_micro_ABC1"/>
    <property type="match status" value="1"/>
</dbReference>
<evidence type="ECO:0000259" key="11">
    <source>
        <dbReference type="PROSITE" id="PS50893"/>
    </source>
</evidence>
<evidence type="ECO:0000256" key="4">
    <source>
        <dbReference type="ARBA" id="ARBA00022692"/>
    </source>
</evidence>
<feature type="transmembrane region" description="Helical" evidence="10">
    <location>
        <begin position="291"/>
        <end position="320"/>
    </location>
</feature>
<evidence type="ECO:0000256" key="9">
    <source>
        <dbReference type="ARBA" id="ARBA00023136"/>
    </source>
</evidence>
<comment type="caution">
    <text evidence="14">The sequence shown here is derived from an EMBL/GenBank/DDBJ whole genome shotgun (WGS) entry which is preliminary data.</text>
</comment>
<dbReference type="Pfam" id="PF03412">
    <property type="entry name" value="Peptidase_C39"/>
    <property type="match status" value="1"/>
</dbReference>
<proteinExistence type="predicted"/>
<dbReference type="Gene3D" id="3.90.70.10">
    <property type="entry name" value="Cysteine proteinases"/>
    <property type="match status" value="1"/>
</dbReference>
<dbReference type="InterPro" id="IPR003439">
    <property type="entry name" value="ABC_transporter-like_ATP-bd"/>
</dbReference>
<keyword evidence="4 10" id="KW-0812">Transmembrane</keyword>
<keyword evidence="9 10" id="KW-0472">Membrane</keyword>
<dbReference type="InterPro" id="IPR027417">
    <property type="entry name" value="P-loop_NTPase"/>
</dbReference>
<dbReference type="GO" id="GO:0015421">
    <property type="term" value="F:ABC-type oligopeptide transporter activity"/>
    <property type="evidence" value="ECO:0007669"/>
    <property type="project" value="TreeGrafter"/>
</dbReference>
<evidence type="ECO:0000256" key="1">
    <source>
        <dbReference type="ARBA" id="ARBA00004651"/>
    </source>
</evidence>
<evidence type="ECO:0000256" key="7">
    <source>
        <dbReference type="ARBA" id="ARBA00022840"/>
    </source>
</evidence>
<name>A0A8J7QIY1_9BACT</name>
<dbReference type="GO" id="GO:0008233">
    <property type="term" value="F:peptidase activity"/>
    <property type="evidence" value="ECO:0007669"/>
    <property type="project" value="InterPro"/>
</dbReference>
<dbReference type="Pfam" id="PF00005">
    <property type="entry name" value="ABC_tran"/>
    <property type="match status" value="1"/>
</dbReference>
<keyword evidence="6" id="KW-0378">Hydrolase</keyword>
<dbReference type="InterPro" id="IPR039421">
    <property type="entry name" value="Type_1_exporter"/>
</dbReference>
<dbReference type="InterPro" id="IPR036640">
    <property type="entry name" value="ABC1_TM_sf"/>
</dbReference>
<dbReference type="GO" id="GO:0016887">
    <property type="term" value="F:ATP hydrolysis activity"/>
    <property type="evidence" value="ECO:0007669"/>
    <property type="project" value="InterPro"/>
</dbReference>
<dbReference type="EMBL" id="JAFREP010000054">
    <property type="protein sequence ID" value="MBO1323235.1"/>
    <property type="molecule type" value="Genomic_DNA"/>
</dbReference>
<evidence type="ECO:0000259" key="13">
    <source>
        <dbReference type="PROSITE" id="PS50990"/>
    </source>
</evidence>
<sequence length="718" mass="80170">MRKKKPMPKRKKTPSVIQMEAVECGAASLAMILAYHGRLVPLEELRVSCGVSRDGVKASNILKAARRYGLTAKGFKTEPENLFDMAPPAIVHWNFNHFLVYEGRRGNWVFLNDPASGPRKVTVEEFDHSFTGVALTFEPGPEFQRGGVINTMTAMLRSRIRDVRSLALIILAGLMLVIPGLLTPIFSKVFIDNILIQNMTGWFRPLILGMVFMVSIQALLTWFKEYYLLRLETKLTLAESSRYLGYLLQLPMVFFSQRYSGELVNRVGNNDRVADLLTHKLTAAALDMTTVAFYALLMMFFDPLLLMVGVMIAMTNLLVLRSVASMRETMNVNLMVDTGKMFGYGATGLRLIETLKASGGENDFFAKWSGYQAKAVNTYQRLGRVNYLIAVVPPFLTNFNTVAILCLGGLRVMQGSMTLGTLVAFMALMKNFMGPFNKLVGLGADFQQAKGFMAQLDDVYQYPRDPCLREPEEEQPVSKLSGHIQIRDLAFGYNPLEPPLIEDFNLELRPGQRVALVGSSGSGKSTVAKLVTGIFQPLDGAILFDGKPREAYPRETMVNSLAVVDQNISMFEGTIRENLTLWDNTITDEQLVQAAKDAAIHEMITERPAGYDSRVEEAGANFSGGQRQRLEIARGFLNDPTILVMDEATSALDTETEMWIDDAVRRRGCTCIIVAHRLSTIRDCDEIVVMERGKIVQRGNHEQLMEQPGHYADLVKSM</sequence>
<organism evidence="14 15">
    <name type="scientific">Acanthopleuribacter pedis</name>
    <dbReference type="NCBI Taxonomy" id="442870"/>
    <lineage>
        <taxon>Bacteria</taxon>
        <taxon>Pseudomonadati</taxon>
        <taxon>Acidobacteriota</taxon>
        <taxon>Holophagae</taxon>
        <taxon>Acanthopleuribacterales</taxon>
        <taxon>Acanthopleuribacteraceae</taxon>
        <taxon>Acanthopleuribacter</taxon>
    </lineage>
</organism>
<dbReference type="PANTHER" id="PTHR43394:SF1">
    <property type="entry name" value="ATP-BINDING CASSETTE SUB-FAMILY B MEMBER 10, MITOCHONDRIAL"/>
    <property type="match status" value="1"/>
</dbReference>
<reference evidence="14" key="1">
    <citation type="submission" date="2021-03" db="EMBL/GenBank/DDBJ databases">
        <authorList>
            <person name="Wang G."/>
        </authorList>
    </citation>
    <scope>NUCLEOTIDE SEQUENCE</scope>
    <source>
        <strain evidence="14">KCTC 12899</strain>
    </source>
</reference>
<feature type="transmembrane region" description="Helical" evidence="10">
    <location>
        <begin position="202"/>
        <end position="223"/>
    </location>
</feature>
<dbReference type="SUPFAM" id="SSF52540">
    <property type="entry name" value="P-loop containing nucleoside triphosphate hydrolases"/>
    <property type="match status" value="1"/>
</dbReference>
<evidence type="ECO:0000256" key="8">
    <source>
        <dbReference type="ARBA" id="ARBA00022989"/>
    </source>
</evidence>
<comment type="subcellular location">
    <subcellularLocation>
        <location evidence="1">Cell membrane</location>
        <topology evidence="1">Multi-pass membrane protein</topology>
    </subcellularLocation>
</comment>
<dbReference type="InterPro" id="IPR017871">
    <property type="entry name" value="ABC_transporter-like_CS"/>
</dbReference>
<gene>
    <name evidence="14" type="ORF">J3U88_32520</name>
</gene>
<feature type="domain" description="Peptidase C39" evidence="13">
    <location>
        <begin position="18"/>
        <end position="137"/>
    </location>
</feature>